<organism evidence="3 4">
    <name type="scientific">Planotetraspora silvatica</name>
    <dbReference type="NCBI Taxonomy" id="234614"/>
    <lineage>
        <taxon>Bacteria</taxon>
        <taxon>Bacillati</taxon>
        <taxon>Actinomycetota</taxon>
        <taxon>Actinomycetes</taxon>
        <taxon>Streptosporangiales</taxon>
        <taxon>Streptosporangiaceae</taxon>
        <taxon>Planotetraspora</taxon>
    </lineage>
</organism>
<dbReference type="InterPro" id="IPR058852">
    <property type="entry name" value="HTH_77"/>
</dbReference>
<dbReference type="Proteomes" id="UP000644610">
    <property type="component" value="Unassembled WGS sequence"/>
</dbReference>
<dbReference type="Gene3D" id="3.40.50.300">
    <property type="entry name" value="P-loop containing nucleotide triphosphate hydrolases"/>
    <property type="match status" value="1"/>
</dbReference>
<name>A0A8J3XRD5_9ACTN</name>
<dbReference type="InterPro" id="IPR011990">
    <property type="entry name" value="TPR-like_helical_dom_sf"/>
</dbReference>
<evidence type="ECO:0000313" key="4">
    <source>
        <dbReference type="Proteomes" id="UP000644610"/>
    </source>
</evidence>
<evidence type="ECO:0000313" key="3">
    <source>
        <dbReference type="EMBL" id="GII49326.1"/>
    </source>
</evidence>
<dbReference type="PROSITE" id="PS50043">
    <property type="entry name" value="HTH_LUXR_2"/>
    <property type="match status" value="1"/>
</dbReference>
<evidence type="ECO:0000256" key="1">
    <source>
        <dbReference type="SAM" id="MobiDB-lite"/>
    </source>
</evidence>
<dbReference type="SMART" id="SM00421">
    <property type="entry name" value="HTH_LUXR"/>
    <property type="match status" value="1"/>
</dbReference>
<dbReference type="CDD" id="cd06170">
    <property type="entry name" value="LuxR_C_like"/>
    <property type="match status" value="1"/>
</dbReference>
<dbReference type="GO" id="GO:0043531">
    <property type="term" value="F:ADP binding"/>
    <property type="evidence" value="ECO:0007669"/>
    <property type="project" value="InterPro"/>
</dbReference>
<evidence type="ECO:0000259" key="2">
    <source>
        <dbReference type="PROSITE" id="PS50043"/>
    </source>
</evidence>
<dbReference type="Gene3D" id="1.25.40.10">
    <property type="entry name" value="Tetratricopeptide repeat domain"/>
    <property type="match status" value="1"/>
</dbReference>
<sequence length="777" mass="85443">MRHMQRIGNLPADLTSFVGRKRELAEIKQLLTVSRLVTLTGPGGVGKTRLALRAASEEHRAFDAVWLVDLTGLDDPEVVVETVAATIGLRDESTTRPLDRLSLLLSSQRTLLVLDNCEHLSDACAGLADCLLRTASELRIIATSRQSLGIPGERGMPVAPLAVPGPDQPLTAKAPELYDGLALFMERAVAVLPEFSLNQDNQAAVAELCRRLEGIPLAIELAAVRLRALSVNTLVEHLNDRYRFLTRGSRTAAPRQRTLHALVDWSFQLLSPSEQTLWSRLSIFQGDFDLETVESVCTGGGIERQDALDLVDALLDKSLLQREEHEGQVRYRMLETLREFGRLRLGADERRSLLRRHRNRYRLLVDQAAAEWFGPQQVSWFTRLRLERAHLRAAMEFCLQEPGEAETGLHIATSLYETHWKPNAFYSEGRHWLDRMLEAAPGPTATRAEALCAEADAALTQGDIAAAELLVEEGRVLARELDHSQAMGLASLISGMAANIRGDYGRAAVLLEDAATRNAAAGNTFRLVCALLSLGTAAHYLGDRRRAAELIERSLALSEAHGESWIRSWVLIIVAVGAWQNGDNARAISLLRESLVVGRDFDDRLIITIGMRALGWILASEGHLIGAARMLGAADEVRRTAGIFTRWSQHTEFHEQCVATLREKLGDEAFAGAVRQGGGLTVENATAEALGIGPDAEKKAEEKKAAEKPSPLTRREHEVAELVARGLGNKEISSALVIAQRTTESHVKHILTKLGFRSRTQIAAWMTARKAAEQARP</sequence>
<dbReference type="PRINTS" id="PR00038">
    <property type="entry name" value="HTHLUXR"/>
</dbReference>
<keyword evidence="4" id="KW-1185">Reference proteome</keyword>
<dbReference type="SUPFAM" id="SSF52540">
    <property type="entry name" value="P-loop containing nucleoside triphosphate hydrolases"/>
    <property type="match status" value="1"/>
</dbReference>
<accession>A0A8J3XRD5</accession>
<comment type="caution">
    <text evidence="3">The sequence shown here is derived from an EMBL/GenBank/DDBJ whole genome shotgun (WGS) entry which is preliminary data.</text>
</comment>
<dbReference type="InterPro" id="IPR000792">
    <property type="entry name" value="Tscrpt_reg_LuxR_C"/>
</dbReference>
<dbReference type="GO" id="GO:0003677">
    <property type="term" value="F:DNA binding"/>
    <property type="evidence" value="ECO:0007669"/>
    <property type="project" value="InterPro"/>
</dbReference>
<dbReference type="Pfam" id="PF25872">
    <property type="entry name" value="HTH_77"/>
    <property type="match status" value="1"/>
</dbReference>
<dbReference type="InterPro" id="IPR027417">
    <property type="entry name" value="P-loop_NTPase"/>
</dbReference>
<dbReference type="InterPro" id="IPR016032">
    <property type="entry name" value="Sig_transdc_resp-reg_C-effctor"/>
</dbReference>
<dbReference type="InterPro" id="IPR002182">
    <property type="entry name" value="NB-ARC"/>
</dbReference>
<dbReference type="PANTHER" id="PTHR47691:SF3">
    <property type="entry name" value="HTH-TYPE TRANSCRIPTIONAL REGULATOR RV0890C-RELATED"/>
    <property type="match status" value="1"/>
</dbReference>
<proteinExistence type="predicted"/>
<protein>
    <submittedName>
        <fullName evidence="3">LuxR family transcriptional regulator</fullName>
    </submittedName>
</protein>
<feature type="region of interest" description="Disordered" evidence="1">
    <location>
        <begin position="693"/>
        <end position="716"/>
    </location>
</feature>
<gene>
    <name evidence="3" type="ORF">Psi02_57500</name>
</gene>
<dbReference type="Pfam" id="PF00931">
    <property type="entry name" value="NB-ARC"/>
    <property type="match status" value="1"/>
</dbReference>
<dbReference type="AlphaFoldDB" id="A0A8J3XRD5"/>
<dbReference type="EMBL" id="BOOQ01000041">
    <property type="protein sequence ID" value="GII49326.1"/>
    <property type="molecule type" value="Genomic_DNA"/>
</dbReference>
<feature type="compositionally biased region" description="Basic and acidic residues" evidence="1">
    <location>
        <begin position="695"/>
        <end position="716"/>
    </location>
</feature>
<dbReference type="Pfam" id="PF00196">
    <property type="entry name" value="GerE"/>
    <property type="match status" value="1"/>
</dbReference>
<dbReference type="Gene3D" id="1.10.10.10">
    <property type="entry name" value="Winged helix-like DNA-binding domain superfamily/Winged helix DNA-binding domain"/>
    <property type="match status" value="1"/>
</dbReference>
<reference evidence="3" key="1">
    <citation type="submission" date="2021-01" db="EMBL/GenBank/DDBJ databases">
        <title>Whole genome shotgun sequence of Planotetraspora silvatica NBRC 100141.</title>
        <authorList>
            <person name="Komaki H."/>
            <person name="Tamura T."/>
        </authorList>
    </citation>
    <scope>NUCLEOTIDE SEQUENCE</scope>
    <source>
        <strain evidence="3">NBRC 100141</strain>
    </source>
</reference>
<dbReference type="SUPFAM" id="SSF46894">
    <property type="entry name" value="C-terminal effector domain of the bipartite response regulators"/>
    <property type="match status" value="1"/>
</dbReference>
<dbReference type="GO" id="GO:0006355">
    <property type="term" value="P:regulation of DNA-templated transcription"/>
    <property type="evidence" value="ECO:0007669"/>
    <property type="project" value="InterPro"/>
</dbReference>
<dbReference type="InterPro" id="IPR036388">
    <property type="entry name" value="WH-like_DNA-bd_sf"/>
</dbReference>
<dbReference type="PANTHER" id="PTHR47691">
    <property type="entry name" value="REGULATOR-RELATED"/>
    <property type="match status" value="1"/>
</dbReference>
<feature type="domain" description="HTH luxR-type" evidence="2">
    <location>
        <begin position="705"/>
        <end position="770"/>
    </location>
</feature>
<dbReference type="SUPFAM" id="SSF48452">
    <property type="entry name" value="TPR-like"/>
    <property type="match status" value="2"/>
</dbReference>
<dbReference type="PRINTS" id="PR00364">
    <property type="entry name" value="DISEASERSIST"/>
</dbReference>